<dbReference type="AlphaFoldDB" id="A0A937X8Z8"/>
<dbReference type="GO" id="GO:0003899">
    <property type="term" value="F:DNA-directed RNA polymerase activity"/>
    <property type="evidence" value="ECO:0007669"/>
    <property type="project" value="InterPro"/>
</dbReference>
<dbReference type="InterPro" id="IPR036977">
    <property type="entry name" value="DNA_primase_Znf_CHC2"/>
</dbReference>
<dbReference type="Gene3D" id="3.90.580.10">
    <property type="entry name" value="Zinc finger, CHC2-type domain"/>
    <property type="match status" value="1"/>
</dbReference>
<name>A0A937X8Z8_9BACT</name>
<dbReference type="GO" id="GO:0006260">
    <property type="term" value="P:DNA replication"/>
    <property type="evidence" value="ECO:0007669"/>
    <property type="project" value="InterPro"/>
</dbReference>
<comment type="caution">
    <text evidence="2">The sequence shown here is derived from an EMBL/GenBank/DDBJ whole genome shotgun (WGS) entry which is preliminary data.</text>
</comment>
<sequence>MNELLDLIATDLETKGPDANGWHTARCPFHDDRHPSLRIAAHGFICMGCGEKGNLEKLAGRLGMASAESPRGGLKVAELARAKGVPEAFLRSLGVADGWAGSGSDRVSCVDIPYLDEDGNVTAVRKRLSLCGSKRFVWRRGDHPSLYGLWLLPNVRKAGKVMLVEGESDCWALWHARVHALGVPGASTWKQQYRSVVDGLEVYVWHEPDSGGDGLVRAAANDIPSLRIIEPPAGIKDPSELYLKDPEGFHEQIRVLIATAKRFADVRAEALSTEARKAFEVAQQLLDDPHLLRRLYSVLAESGFAGDPRPASLAYIAITSRLVPRPMNVAYIAPSGAGKNAAIDAVLPLFPPEAVYVVRASSPRALVFNDALFTHRTVVVTEADSLPEEGPAASAIRSLMSDGEMAYEIVEKGEDGRHITRR</sequence>
<dbReference type="GO" id="GO:0008270">
    <property type="term" value="F:zinc ion binding"/>
    <property type="evidence" value="ECO:0007669"/>
    <property type="project" value="InterPro"/>
</dbReference>
<evidence type="ECO:0000313" key="3">
    <source>
        <dbReference type="Proteomes" id="UP000703893"/>
    </source>
</evidence>
<dbReference type="SUPFAM" id="SSF56731">
    <property type="entry name" value="DNA primase core"/>
    <property type="match status" value="1"/>
</dbReference>
<evidence type="ECO:0000259" key="1">
    <source>
        <dbReference type="Pfam" id="PF01807"/>
    </source>
</evidence>
<feature type="non-terminal residue" evidence="2">
    <location>
        <position position="422"/>
    </location>
</feature>
<dbReference type="InterPro" id="IPR002694">
    <property type="entry name" value="Znf_CHC2"/>
</dbReference>
<gene>
    <name evidence="2" type="ORF">FJZ00_14195</name>
</gene>
<dbReference type="GO" id="GO:0003677">
    <property type="term" value="F:DNA binding"/>
    <property type="evidence" value="ECO:0007669"/>
    <property type="project" value="InterPro"/>
</dbReference>
<proteinExistence type="predicted"/>
<accession>A0A937X8Z8</accession>
<feature type="domain" description="Zinc finger CHC2-type" evidence="1">
    <location>
        <begin position="20"/>
        <end position="55"/>
    </location>
</feature>
<dbReference type="EMBL" id="VGJX01000959">
    <property type="protein sequence ID" value="MBM3276300.1"/>
    <property type="molecule type" value="Genomic_DNA"/>
</dbReference>
<protein>
    <recommendedName>
        <fullName evidence="1">Zinc finger CHC2-type domain-containing protein</fullName>
    </recommendedName>
</protein>
<dbReference type="Gene3D" id="3.40.1360.10">
    <property type="match status" value="1"/>
</dbReference>
<reference evidence="2 3" key="1">
    <citation type="submission" date="2019-03" db="EMBL/GenBank/DDBJ databases">
        <title>Lake Tanganyika Metagenome-Assembled Genomes (MAGs).</title>
        <authorList>
            <person name="Tran P."/>
        </authorList>
    </citation>
    <scope>NUCLEOTIDE SEQUENCE [LARGE SCALE GENOMIC DNA]</scope>
    <source>
        <strain evidence="2">K_DeepCast_65m_m2_236</strain>
    </source>
</reference>
<dbReference type="Proteomes" id="UP000703893">
    <property type="component" value="Unassembled WGS sequence"/>
</dbReference>
<dbReference type="SUPFAM" id="SSF57783">
    <property type="entry name" value="Zinc beta-ribbon"/>
    <property type="match status" value="1"/>
</dbReference>
<evidence type="ECO:0000313" key="2">
    <source>
        <dbReference type="EMBL" id="MBM3276300.1"/>
    </source>
</evidence>
<dbReference type="Pfam" id="PF01807">
    <property type="entry name" value="Zn_ribbon_DnaG"/>
    <property type="match status" value="1"/>
</dbReference>
<organism evidence="2 3">
    <name type="scientific">Candidatus Tanganyikabacteria bacterium</name>
    <dbReference type="NCBI Taxonomy" id="2961651"/>
    <lineage>
        <taxon>Bacteria</taxon>
        <taxon>Bacillati</taxon>
        <taxon>Candidatus Sericytochromatia</taxon>
        <taxon>Candidatus Tanganyikabacteria</taxon>
    </lineage>
</organism>